<dbReference type="EMBL" id="DF238230">
    <property type="protein sequence ID" value="GAQ93068.1"/>
    <property type="molecule type" value="Genomic_DNA"/>
</dbReference>
<keyword evidence="2" id="KW-0732">Signal</keyword>
<dbReference type="AlphaFoldDB" id="A0A1Y1IXQ0"/>
<feature type="compositionally biased region" description="Polar residues" evidence="1">
    <location>
        <begin position="349"/>
        <end position="368"/>
    </location>
</feature>
<organism evidence="3 4">
    <name type="scientific">Klebsormidium nitens</name>
    <name type="common">Green alga</name>
    <name type="synonym">Ulothrix nitens</name>
    <dbReference type="NCBI Taxonomy" id="105231"/>
    <lineage>
        <taxon>Eukaryota</taxon>
        <taxon>Viridiplantae</taxon>
        <taxon>Streptophyta</taxon>
        <taxon>Klebsormidiophyceae</taxon>
        <taxon>Klebsormidiales</taxon>
        <taxon>Klebsormidiaceae</taxon>
        <taxon>Klebsormidium</taxon>
    </lineage>
</organism>
<evidence type="ECO:0000256" key="2">
    <source>
        <dbReference type="SAM" id="SignalP"/>
    </source>
</evidence>
<feature type="region of interest" description="Disordered" evidence="1">
    <location>
        <begin position="339"/>
        <end position="376"/>
    </location>
</feature>
<gene>
    <name evidence="3" type="ORF">KFL_012810020</name>
</gene>
<feature type="signal peptide" evidence="2">
    <location>
        <begin position="1"/>
        <end position="20"/>
    </location>
</feature>
<reference evidence="3 4" key="1">
    <citation type="journal article" date="2014" name="Nat. Commun.">
        <title>Klebsormidium flaccidum genome reveals primary factors for plant terrestrial adaptation.</title>
        <authorList>
            <person name="Hori K."/>
            <person name="Maruyama F."/>
            <person name="Fujisawa T."/>
            <person name="Togashi T."/>
            <person name="Yamamoto N."/>
            <person name="Seo M."/>
            <person name="Sato S."/>
            <person name="Yamada T."/>
            <person name="Mori H."/>
            <person name="Tajima N."/>
            <person name="Moriyama T."/>
            <person name="Ikeuchi M."/>
            <person name="Watanabe M."/>
            <person name="Wada H."/>
            <person name="Kobayashi K."/>
            <person name="Saito M."/>
            <person name="Masuda T."/>
            <person name="Sasaki-Sekimoto Y."/>
            <person name="Mashiguchi K."/>
            <person name="Awai K."/>
            <person name="Shimojima M."/>
            <person name="Masuda S."/>
            <person name="Iwai M."/>
            <person name="Nobusawa T."/>
            <person name="Narise T."/>
            <person name="Kondo S."/>
            <person name="Saito H."/>
            <person name="Sato R."/>
            <person name="Murakawa M."/>
            <person name="Ihara Y."/>
            <person name="Oshima-Yamada Y."/>
            <person name="Ohtaka K."/>
            <person name="Satoh M."/>
            <person name="Sonobe K."/>
            <person name="Ishii M."/>
            <person name="Ohtani R."/>
            <person name="Kanamori-Sato M."/>
            <person name="Honoki R."/>
            <person name="Miyazaki D."/>
            <person name="Mochizuki H."/>
            <person name="Umetsu J."/>
            <person name="Higashi K."/>
            <person name="Shibata D."/>
            <person name="Kamiya Y."/>
            <person name="Sato N."/>
            <person name="Nakamura Y."/>
            <person name="Tabata S."/>
            <person name="Ida S."/>
            <person name="Kurokawa K."/>
            <person name="Ohta H."/>
        </authorList>
    </citation>
    <scope>NUCLEOTIDE SEQUENCE [LARGE SCALE GENOMIC DNA]</scope>
    <source>
        <strain evidence="3 4">NIES-2285</strain>
    </source>
</reference>
<feature type="region of interest" description="Disordered" evidence="1">
    <location>
        <begin position="216"/>
        <end position="240"/>
    </location>
</feature>
<feature type="compositionally biased region" description="Acidic residues" evidence="1">
    <location>
        <begin position="220"/>
        <end position="229"/>
    </location>
</feature>
<evidence type="ECO:0000313" key="4">
    <source>
        <dbReference type="Proteomes" id="UP000054558"/>
    </source>
</evidence>
<feature type="compositionally biased region" description="Basic and acidic residues" evidence="1">
    <location>
        <begin position="230"/>
        <end position="240"/>
    </location>
</feature>
<evidence type="ECO:0000256" key="1">
    <source>
        <dbReference type="SAM" id="MobiDB-lite"/>
    </source>
</evidence>
<feature type="chain" id="PRO_5013208645" evidence="2">
    <location>
        <begin position="21"/>
        <end position="376"/>
    </location>
</feature>
<accession>A0A1Y1IXQ0</accession>
<protein>
    <submittedName>
        <fullName evidence="3">Uncharacterized protein</fullName>
    </submittedName>
</protein>
<name>A0A1Y1IXQ0_KLENI</name>
<evidence type="ECO:0000313" key="3">
    <source>
        <dbReference type="EMBL" id="GAQ93068.1"/>
    </source>
</evidence>
<keyword evidence="4" id="KW-1185">Reference proteome</keyword>
<proteinExistence type="predicted"/>
<sequence>MGKRIGVSSWMLMVPMTSCASYFLGPKAVVEIEGLDWKSNLIHWGFCVGPSGFGKSQAYQKISKNIDLVERIINDEIMEHLMYRLYWLTHSLEEDKNVTIFKLAGSARDVFGQGFDNIQKVLRELYNKDLLHKAGIISKAKGEVLQISAIFRAMSLVLDPSYQSLVEQPESFLITEEDVRQAWSFVNLTTRQRIEFENDQEVIKVCSKVLGWKQLGHRDEEDEEEDNDDADHPTDEMNDLDRRARRMFKMFPDETISRIEVSRKRTQGNNNEIKEVFDYISSNDDDSTHYFGSVQEMVKPQVSKQKQEVFIKMIPKSEDENIQLINNLNRIGMTLDAFLPPRARKNTKKSAGSNSDTSEPGNTSSRGSDGQEMDMD</sequence>
<dbReference type="Proteomes" id="UP000054558">
    <property type="component" value="Unassembled WGS sequence"/>
</dbReference>